<dbReference type="PROSITE" id="PS51292">
    <property type="entry name" value="ZF_RING_CH"/>
    <property type="match status" value="1"/>
</dbReference>
<reference evidence="7 8" key="1">
    <citation type="journal article" date="2016" name="Mol. Biol. Evol.">
        <title>Comparative Genomics of Early-Diverging Mushroom-Forming Fungi Provides Insights into the Origins of Lignocellulose Decay Capabilities.</title>
        <authorList>
            <person name="Nagy L.G."/>
            <person name="Riley R."/>
            <person name="Tritt A."/>
            <person name="Adam C."/>
            <person name="Daum C."/>
            <person name="Floudas D."/>
            <person name="Sun H."/>
            <person name="Yadav J.S."/>
            <person name="Pangilinan J."/>
            <person name="Larsson K.H."/>
            <person name="Matsuura K."/>
            <person name="Barry K."/>
            <person name="Labutti K."/>
            <person name="Kuo R."/>
            <person name="Ohm R.A."/>
            <person name="Bhattacharya S.S."/>
            <person name="Shirouzu T."/>
            <person name="Yoshinaga Y."/>
            <person name="Martin F.M."/>
            <person name="Grigoriev I.V."/>
            <person name="Hibbett D.S."/>
        </authorList>
    </citation>
    <scope>NUCLEOTIDE SEQUENCE [LARGE SCALE GENOMIC DNA]</scope>
    <source>
        <strain evidence="7 8">CBS 109695</strain>
    </source>
</reference>
<evidence type="ECO:0000256" key="2">
    <source>
        <dbReference type="ARBA" id="ARBA00022771"/>
    </source>
</evidence>
<feature type="transmembrane region" description="Helical" evidence="5">
    <location>
        <begin position="265"/>
        <end position="283"/>
    </location>
</feature>
<keyword evidence="1" id="KW-0479">Metal-binding</keyword>
<organism evidence="7 8">
    <name type="scientific">Athelia psychrophila</name>
    <dbReference type="NCBI Taxonomy" id="1759441"/>
    <lineage>
        <taxon>Eukaryota</taxon>
        <taxon>Fungi</taxon>
        <taxon>Dikarya</taxon>
        <taxon>Basidiomycota</taxon>
        <taxon>Agaricomycotina</taxon>
        <taxon>Agaricomycetes</taxon>
        <taxon>Agaricomycetidae</taxon>
        <taxon>Atheliales</taxon>
        <taxon>Atheliaceae</taxon>
        <taxon>Athelia</taxon>
    </lineage>
</organism>
<dbReference type="OrthoDB" id="264354at2759"/>
<gene>
    <name evidence="7" type="ORF">FIBSPDRAFT_934405</name>
</gene>
<feature type="domain" description="RING-CH-type" evidence="6">
    <location>
        <begin position="28"/>
        <end position="95"/>
    </location>
</feature>
<keyword evidence="5" id="KW-0812">Transmembrane</keyword>
<dbReference type="PANTHER" id="PTHR46347:SF1">
    <property type="entry name" value="RING_FYVE_PHD ZINC FINGER SUPERFAMILY PROTEIN"/>
    <property type="match status" value="1"/>
</dbReference>
<dbReference type="CDD" id="cd16495">
    <property type="entry name" value="RING_CH-C4HC3_MARCH"/>
    <property type="match status" value="1"/>
</dbReference>
<feature type="region of interest" description="Disordered" evidence="4">
    <location>
        <begin position="1"/>
        <end position="30"/>
    </location>
</feature>
<protein>
    <recommendedName>
        <fullName evidence="6">RING-CH-type domain-containing protein</fullName>
    </recommendedName>
</protein>
<dbReference type="EMBL" id="KV417589">
    <property type="protein sequence ID" value="KZP16815.1"/>
    <property type="molecule type" value="Genomic_DNA"/>
</dbReference>
<dbReference type="InterPro" id="IPR011016">
    <property type="entry name" value="Znf_RING-CH"/>
</dbReference>
<dbReference type="SMART" id="SM00744">
    <property type="entry name" value="RINGv"/>
    <property type="match status" value="1"/>
</dbReference>
<evidence type="ECO:0000256" key="5">
    <source>
        <dbReference type="SAM" id="Phobius"/>
    </source>
</evidence>
<dbReference type="InterPro" id="IPR013083">
    <property type="entry name" value="Znf_RING/FYVE/PHD"/>
</dbReference>
<dbReference type="PANTHER" id="PTHR46347">
    <property type="entry name" value="RING/FYVE/PHD ZINC FINGER SUPERFAMILY PROTEIN"/>
    <property type="match status" value="1"/>
</dbReference>
<keyword evidence="5" id="KW-0472">Membrane</keyword>
<dbReference type="AlphaFoldDB" id="A0A166FHP9"/>
<sequence length="308" mass="33658">MPDMEPAEEQVHEQEPDGAEVETEKEDGAGTEAKQCRICLDGDDDPDLGRLIRPCLCKGSMTYVHVSCLNRWRANAASRQGFFKCSVCGYRYRLGRTRVAGIASNPVVTGALSAFLFTLLVLAASFVTTFFTAAIERPSSYWSFGYGYDAYGMGYYDPWDVARDLVRATLRIIRDEPLFDEPIFRSARAAVAAADGAAPEMGPKAEMGWIGRLLRRFVLGLPVVGAGSLIQMLSFPLLGPVQWLARLRGRGGSAGRGRRGDSRDMAAVVIVVLLLVGAARALVKVYTLTQELTQRVLARAEDAILEVN</sequence>
<evidence type="ECO:0000313" key="7">
    <source>
        <dbReference type="EMBL" id="KZP16815.1"/>
    </source>
</evidence>
<dbReference type="Gene3D" id="3.30.40.10">
    <property type="entry name" value="Zinc/RING finger domain, C3HC4 (zinc finger)"/>
    <property type="match status" value="1"/>
</dbReference>
<keyword evidence="8" id="KW-1185">Reference proteome</keyword>
<evidence type="ECO:0000256" key="1">
    <source>
        <dbReference type="ARBA" id="ARBA00022723"/>
    </source>
</evidence>
<evidence type="ECO:0000256" key="3">
    <source>
        <dbReference type="ARBA" id="ARBA00022833"/>
    </source>
</evidence>
<dbReference type="Pfam" id="PF12906">
    <property type="entry name" value="RINGv"/>
    <property type="match status" value="1"/>
</dbReference>
<dbReference type="Proteomes" id="UP000076532">
    <property type="component" value="Unassembled WGS sequence"/>
</dbReference>
<feature type="transmembrane region" description="Helical" evidence="5">
    <location>
        <begin position="217"/>
        <end position="245"/>
    </location>
</feature>
<dbReference type="SUPFAM" id="SSF57850">
    <property type="entry name" value="RING/U-box"/>
    <property type="match status" value="1"/>
</dbReference>
<evidence type="ECO:0000313" key="8">
    <source>
        <dbReference type="Proteomes" id="UP000076532"/>
    </source>
</evidence>
<name>A0A166FHP9_9AGAM</name>
<feature type="compositionally biased region" description="Acidic residues" evidence="4">
    <location>
        <begin position="16"/>
        <end position="25"/>
    </location>
</feature>
<keyword evidence="5" id="KW-1133">Transmembrane helix</keyword>
<evidence type="ECO:0000259" key="6">
    <source>
        <dbReference type="PROSITE" id="PS51292"/>
    </source>
</evidence>
<keyword evidence="3" id="KW-0862">Zinc</keyword>
<proteinExistence type="predicted"/>
<dbReference type="STRING" id="436010.A0A166FHP9"/>
<feature type="transmembrane region" description="Helical" evidence="5">
    <location>
        <begin position="114"/>
        <end position="135"/>
    </location>
</feature>
<evidence type="ECO:0000256" key="4">
    <source>
        <dbReference type="SAM" id="MobiDB-lite"/>
    </source>
</evidence>
<keyword evidence="2" id="KW-0863">Zinc-finger</keyword>
<accession>A0A166FHP9</accession>
<dbReference type="GO" id="GO:0008270">
    <property type="term" value="F:zinc ion binding"/>
    <property type="evidence" value="ECO:0007669"/>
    <property type="project" value="UniProtKB-KW"/>
</dbReference>